<keyword evidence="2" id="KW-1003">Cell membrane</keyword>
<evidence type="ECO:0000259" key="7">
    <source>
        <dbReference type="PROSITE" id="PS50883"/>
    </source>
</evidence>
<dbReference type="SMART" id="SM00052">
    <property type="entry name" value="EAL"/>
    <property type="match status" value="1"/>
</dbReference>
<evidence type="ECO:0000256" key="1">
    <source>
        <dbReference type="ARBA" id="ARBA00004651"/>
    </source>
</evidence>
<dbReference type="SMART" id="SM00267">
    <property type="entry name" value="GGDEF"/>
    <property type="match status" value="1"/>
</dbReference>
<dbReference type="InterPro" id="IPR001633">
    <property type="entry name" value="EAL_dom"/>
</dbReference>
<dbReference type="SUPFAM" id="SSF141868">
    <property type="entry name" value="EAL domain-like"/>
    <property type="match status" value="1"/>
</dbReference>
<dbReference type="InterPro" id="IPR043128">
    <property type="entry name" value="Rev_trsase/Diguanyl_cyclase"/>
</dbReference>
<dbReference type="InterPro" id="IPR029787">
    <property type="entry name" value="Nucleotide_cyclase"/>
</dbReference>
<proteinExistence type="predicted"/>
<evidence type="ECO:0000259" key="8">
    <source>
        <dbReference type="PROSITE" id="PS50887"/>
    </source>
</evidence>
<dbReference type="AlphaFoldDB" id="A0A9Y2AJ28"/>
<dbReference type="Pfam" id="PF00990">
    <property type="entry name" value="GGDEF"/>
    <property type="match status" value="1"/>
</dbReference>
<sequence length="734" mass="84444">MKNNRSLLIIIILVVVVSFIFVGFAYTSLYIMKNMVTRGIEMQLVEVADQGEQQLQNKVEGHFKVLRTLATEYSQRNADEDSIKLLDFEAERNQYIRIGFINSNGVAKTTDGEEFYAGDRQYFQNSLAGQESISNILEDRLNNDKKKIVVLSVPVVNGNKMQGVLFATLEKSRFNRIINMDFYKGKGYALIINNDGEIVFNSSKSEFRENLFNYLEMDNLNKIDKEIAKNKNGIICEKIGGEEKFIGYKNIPNMNNWNFITVIPKEVALGEMAIIHKNTVILISLLIVIFWLISLYNIYNKYKVDKIIFEHAYKDSLTEIGNRNCFFKNLSENLTLCTSNSILVAFDIRNFKVVNSVGGYSTGNKILEIIAKALKTLFSKEATYARFSSDNFYILFYNCSSPKEIEEKLNIFESFVYNNFKDNNIKINVSFNYGIYQRFKPKEDVLQAIDKADLARKHGKIINSKYILFEDYLIKSIREDYIIEEELKKGLKSNQLKIYLQPKYNFSDLSLNGAEALIRWNHPSKGFMSPEKFIPVAERTGLIIDIGRFVFEQVCKFLYECKVNELCVYPIAINFSLPELYQSDFIDYLDKTMKKYAISGEMIEIEITESTIISDISAINNIIFQLKNYGIKVSMDDFGTGYSSLNHLKIIPIDCLKLDKSFIDTVEKDNNSKNIIKIIIDLAKSLNLKTVAEGIETKDQVELLKKLGCDCAQGYYFAKPMPLSDYKKMLFKLK</sequence>
<dbReference type="InterPro" id="IPR035919">
    <property type="entry name" value="EAL_sf"/>
</dbReference>
<dbReference type="RefSeq" id="WP_147667535.1">
    <property type="nucleotide sequence ID" value="NZ_CP120678.1"/>
</dbReference>
<keyword evidence="10" id="KW-1185">Reference proteome</keyword>
<keyword evidence="3 6" id="KW-0812">Transmembrane</keyword>
<feature type="transmembrane region" description="Helical" evidence="6">
    <location>
        <begin position="6"/>
        <end position="32"/>
    </location>
</feature>
<evidence type="ECO:0000256" key="3">
    <source>
        <dbReference type="ARBA" id="ARBA00022692"/>
    </source>
</evidence>
<accession>A0A9Y2AJ28</accession>
<evidence type="ECO:0000256" key="5">
    <source>
        <dbReference type="ARBA" id="ARBA00023136"/>
    </source>
</evidence>
<dbReference type="InterPro" id="IPR050706">
    <property type="entry name" value="Cyclic-di-GMP_PDE-like"/>
</dbReference>
<evidence type="ECO:0000256" key="2">
    <source>
        <dbReference type="ARBA" id="ARBA00022475"/>
    </source>
</evidence>
<dbReference type="Gene3D" id="3.20.20.450">
    <property type="entry name" value="EAL domain"/>
    <property type="match status" value="1"/>
</dbReference>
<dbReference type="Gene3D" id="3.30.70.270">
    <property type="match status" value="1"/>
</dbReference>
<feature type="domain" description="EAL" evidence="7">
    <location>
        <begin position="480"/>
        <end position="734"/>
    </location>
</feature>
<keyword evidence="5 6" id="KW-0472">Membrane</keyword>
<evidence type="ECO:0000256" key="4">
    <source>
        <dbReference type="ARBA" id="ARBA00022989"/>
    </source>
</evidence>
<reference evidence="9" key="1">
    <citation type="submission" date="2023-03" db="EMBL/GenBank/DDBJ databases">
        <title>Selenobaculum gbiensis gen. nov. sp. nov., a new bacterium isolated from the gut microbiota of IBD patient.</title>
        <authorList>
            <person name="Yeo S."/>
            <person name="Park H."/>
            <person name="Huh C.S."/>
        </authorList>
    </citation>
    <scope>NUCLEOTIDE SEQUENCE</scope>
    <source>
        <strain evidence="9">ICN-92133</strain>
    </source>
</reference>
<comment type="subcellular location">
    <subcellularLocation>
        <location evidence="1">Cell membrane</location>
        <topology evidence="1">Multi-pass membrane protein</topology>
    </subcellularLocation>
</comment>
<protein>
    <submittedName>
        <fullName evidence="9">GGDEF domain-containing protein</fullName>
    </submittedName>
</protein>
<evidence type="ECO:0000313" key="9">
    <source>
        <dbReference type="EMBL" id="WIW71262.1"/>
    </source>
</evidence>
<dbReference type="GO" id="GO:0071111">
    <property type="term" value="F:cyclic-guanylate-specific phosphodiesterase activity"/>
    <property type="evidence" value="ECO:0007669"/>
    <property type="project" value="InterPro"/>
</dbReference>
<dbReference type="SUPFAM" id="SSF55073">
    <property type="entry name" value="Nucleotide cyclase"/>
    <property type="match status" value="1"/>
</dbReference>
<dbReference type="PROSITE" id="PS50887">
    <property type="entry name" value="GGDEF"/>
    <property type="match status" value="1"/>
</dbReference>
<dbReference type="InterPro" id="IPR033479">
    <property type="entry name" value="dCache_1"/>
</dbReference>
<feature type="domain" description="GGDEF" evidence="8">
    <location>
        <begin position="339"/>
        <end position="472"/>
    </location>
</feature>
<dbReference type="Proteomes" id="UP001243623">
    <property type="component" value="Chromosome"/>
</dbReference>
<dbReference type="KEGG" id="sgbi:P3F81_02810"/>
<dbReference type="EMBL" id="CP120678">
    <property type="protein sequence ID" value="WIW71262.1"/>
    <property type="molecule type" value="Genomic_DNA"/>
</dbReference>
<dbReference type="PANTHER" id="PTHR33121">
    <property type="entry name" value="CYCLIC DI-GMP PHOSPHODIESTERASE PDEF"/>
    <property type="match status" value="1"/>
</dbReference>
<evidence type="ECO:0000313" key="10">
    <source>
        <dbReference type="Proteomes" id="UP001243623"/>
    </source>
</evidence>
<dbReference type="Gene3D" id="3.30.450.20">
    <property type="entry name" value="PAS domain"/>
    <property type="match status" value="1"/>
</dbReference>
<dbReference type="CDD" id="cd12912">
    <property type="entry name" value="PDC2_MCP_like"/>
    <property type="match status" value="1"/>
</dbReference>
<dbReference type="PANTHER" id="PTHR33121:SF70">
    <property type="entry name" value="SIGNALING PROTEIN YKOW"/>
    <property type="match status" value="1"/>
</dbReference>
<dbReference type="Pfam" id="PF02743">
    <property type="entry name" value="dCache_1"/>
    <property type="match status" value="1"/>
</dbReference>
<feature type="transmembrane region" description="Helical" evidence="6">
    <location>
        <begin position="280"/>
        <end position="299"/>
    </location>
</feature>
<organism evidence="9 10">
    <name type="scientific">Selenobaculum gibii</name>
    <dbReference type="NCBI Taxonomy" id="3054208"/>
    <lineage>
        <taxon>Bacteria</taxon>
        <taxon>Bacillati</taxon>
        <taxon>Bacillota</taxon>
        <taxon>Negativicutes</taxon>
        <taxon>Selenomonadales</taxon>
        <taxon>Selenomonadaceae</taxon>
        <taxon>Selenobaculum</taxon>
    </lineage>
</organism>
<evidence type="ECO:0000256" key="6">
    <source>
        <dbReference type="SAM" id="Phobius"/>
    </source>
</evidence>
<dbReference type="PROSITE" id="PS50883">
    <property type="entry name" value="EAL"/>
    <property type="match status" value="1"/>
</dbReference>
<name>A0A9Y2AJ28_9FIRM</name>
<keyword evidence="4 6" id="KW-1133">Transmembrane helix</keyword>
<gene>
    <name evidence="9" type="ORF">P3F81_02810</name>
</gene>
<dbReference type="InterPro" id="IPR000160">
    <property type="entry name" value="GGDEF_dom"/>
</dbReference>
<dbReference type="NCBIfam" id="TIGR00254">
    <property type="entry name" value="GGDEF"/>
    <property type="match status" value="1"/>
</dbReference>
<dbReference type="GO" id="GO:0005886">
    <property type="term" value="C:plasma membrane"/>
    <property type="evidence" value="ECO:0007669"/>
    <property type="project" value="UniProtKB-SubCell"/>
</dbReference>
<dbReference type="Pfam" id="PF00563">
    <property type="entry name" value="EAL"/>
    <property type="match status" value="1"/>
</dbReference>
<dbReference type="CDD" id="cd01948">
    <property type="entry name" value="EAL"/>
    <property type="match status" value="1"/>
</dbReference>